<name>X1N4I5_9ZZZZ</name>
<reference evidence="1" key="1">
    <citation type="journal article" date="2014" name="Front. Microbiol.">
        <title>High frequency of phylogenetically diverse reductive dehalogenase-homologous genes in deep subseafloor sedimentary metagenomes.</title>
        <authorList>
            <person name="Kawai M."/>
            <person name="Futagami T."/>
            <person name="Toyoda A."/>
            <person name="Takaki Y."/>
            <person name="Nishi S."/>
            <person name="Hori S."/>
            <person name="Arai W."/>
            <person name="Tsubouchi T."/>
            <person name="Morono Y."/>
            <person name="Uchiyama I."/>
            <person name="Ito T."/>
            <person name="Fujiyama A."/>
            <person name="Inagaki F."/>
            <person name="Takami H."/>
        </authorList>
    </citation>
    <scope>NUCLEOTIDE SEQUENCE</scope>
    <source>
        <strain evidence="1">Expedition CK06-06</strain>
    </source>
</reference>
<accession>X1N4I5</accession>
<dbReference type="EMBL" id="BARV01019944">
    <property type="protein sequence ID" value="GAI21770.1"/>
    <property type="molecule type" value="Genomic_DNA"/>
</dbReference>
<dbReference type="AlphaFoldDB" id="X1N4I5"/>
<gene>
    <name evidence="1" type="ORF">S06H3_33421</name>
</gene>
<comment type="caution">
    <text evidence="1">The sequence shown here is derived from an EMBL/GenBank/DDBJ whole genome shotgun (WGS) entry which is preliminary data.</text>
</comment>
<organism evidence="1">
    <name type="scientific">marine sediment metagenome</name>
    <dbReference type="NCBI Taxonomy" id="412755"/>
    <lineage>
        <taxon>unclassified sequences</taxon>
        <taxon>metagenomes</taxon>
        <taxon>ecological metagenomes</taxon>
    </lineage>
</organism>
<protein>
    <submittedName>
        <fullName evidence="1">Uncharacterized protein</fullName>
    </submittedName>
</protein>
<proteinExistence type="predicted"/>
<sequence length="58" mass="6750">MIIGDLDIFYLNEKITELEKRLKREINITAHSSEEYKAKKKAQTGYGKIGREALYDES</sequence>
<evidence type="ECO:0000313" key="1">
    <source>
        <dbReference type="EMBL" id="GAI21770.1"/>
    </source>
</evidence>